<proteinExistence type="predicted"/>
<dbReference type="EMBL" id="JAYMYQ010000007">
    <property type="protein sequence ID" value="KAK7320905.1"/>
    <property type="molecule type" value="Genomic_DNA"/>
</dbReference>
<feature type="compositionally biased region" description="Low complexity" evidence="1">
    <location>
        <begin position="58"/>
        <end position="68"/>
    </location>
</feature>
<protein>
    <submittedName>
        <fullName evidence="2">Uncharacterized protein</fullName>
    </submittedName>
</protein>
<feature type="region of interest" description="Disordered" evidence="1">
    <location>
        <begin position="56"/>
        <end position="78"/>
    </location>
</feature>
<keyword evidence="3" id="KW-1185">Reference proteome</keyword>
<organism evidence="2 3">
    <name type="scientific">Canavalia gladiata</name>
    <name type="common">Sword bean</name>
    <name type="synonym">Dolichos gladiatus</name>
    <dbReference type="NCBI Taxonomy" id="3824"/>
    <lineage>
        <taxon>Eukaryota</taxon>
        <taxon>Viridiplantae</taxon>
        <taxon>Streptophyta</taxon>
        <taxon>Embryophyta</taxon>
        <taxon>Tracheophyta</taxon>
        <taxon>Spermatophyta</taxon>
        <taxon>Magnoliopsida</taxon>
        <taxon>eudicotyledons</taxon>
        <taxon>Gunneridae</taxon>
        <taxon>Pentapetalae</taxon>
        <taxon>rosids</taxon>
        <taxon>fabids</taxon>
        <taxon>Fabales</taxon>
        <taxon>Fabaceae</taxon>
        <taxon>Papilionoideae</taxon>
        <taxon>50 kb inversion clade</taxon>
        <taxon>NPAAA clade</taxon>
        <taxon>indigoferoid/millettioid clade</taxon>
        <taxon>Phaseoleae</taxon>
        <taxon>Canavalia</taxon>
    </lineage>
</organism>
<evidence type="ECO:0000256" key="1">
    <source>
        <dbReference type="SAM" id="MobiDB-lite"/>
    </source>
</evidence>
<name>A0AAN9KNE1_CANGL</name>
<accession>A0AAN9KNE1</accession>
<sequence length="230" mass="25520">MTTTRVLITNSRRVKPMPKDMSIVLCLGSWFVLPILGDLAMNLDPKALSETCSRETITSSSTAADTTSQGALEASTSVESNSKITKGKIQVELRERGPIPALFFSPNYVGEGKAKVTHMSKFIRIEIDALPTGPSRLYATNIPIGTQILGIATEIGTGSLRLLTKTPETNYHTWYRGDLRRQKLVSSPRYRFNITYQLSNHPSLESNHRLPQGLANERIQDLHKHSTDPD</sequence>
<evidence type="ECO:0000313" key="3">
    <source>
        <dbReference type="Proteomes" id="UP001367508"/>
    </source>
</evidence>
<reference evidence="2 3" key="1">
    <citation type="submission" date="2024-01" db="EMBL/GenBank/DDBJ databases">
        <title>The genomes of 5 underutilized Papilionoideae crops provide insights into root nodulation and disease resistanc.</title>
        <authorList>
            <person name="Jiang F."/>
        </authorList>
    </citation>
    <scope>NUCLEOTIDE SEQUENCE [LARGE SCALE GENOMIC DNA]</scope>
    <source>
        <strain evidence="2">LVBAO_FW01</strain>
        <tissue evidence="2">Leaves</tissue>
    </source>
</reference>
<evidence type="ECO:0000313" key="2">
    <source>
        <dbReference type="EMBL" id="KAK7320905.1"/>
    </source>
</evidence>
<dbReference type="AlphaFoldDB" id="A0AAN9KNE1"/>
<gene>
    <name evidence="2" type="ORF">VNO77_30834</name>
</gene>
<comment type="caution">
    <text evidence="2">The sequence shown here is derived from an EMBL/GenBank/DDBJ whole genome shotgun (WGS) entry which is preliminary data.</text>
</comment>
<dbReference type="Proteomes" id="UP001367508">
    <property type="component" value="Unassembled WGS sequence"/>
</dbReference>